<comment type="caution">
    <text evidence="1">The sequence shown here is derived from an EMBL/GenBank/DDBJ whole genome shotgun (WGS) entry which is preliminary data.</text>
</comment>
<dbReference type="RefSeq" id="WP_343132241.1">
    <property type="nucleotide sequence ID" value="NZ_JBCITK010000002.1"/>
</dbReference>
<dbReference type="EMBL" id="JBCITK010000002">
    <property type="protein sequence ID" value="MEN0645574.1"/>
    <property type="molecule type" value="Genomic_DNA"/>
</dbReference>
<gene>
    <name evidence="1" type="ORF">MKY91_20625</name>
</gene>
<protein>
    <submittedName>
        <fullName evidence="1">Uncharacterized protein</fullName>
    </submittedName>
</protein>
<accession>A0ABU9VNV7</accession>
<organism evidence="1 2">
    <name type="scientific">Alkalicoccobacillus gibsonii</name>
    <dbReference type="NCBI Taxonomy" id="79881"/>
    <lineage>
        <taxon>Bacteria</taxon>
        <taxon>Bacillati</taxon>
        <taxon>Bacillota</taxon>
        <taxon>Bacilli</taxon>
        <taxon>Bacillales</taxon>
        <taxon>Bacillaceae</taxon>
        <taxon>Alkalicoccobacillus</taxon>
    </lineage>
</organism>
<sequence length="103" mass="12342">MNFSDRVMLSEIHSLTNAVPNFRNNMDMKGYSSFRSDSLQLQFFLKELTYSMLMTADKTENKRYWVKKFNERLSEAKEFVEHRQKEAWNGETTYRYSISSSGW</sequence>
<evidence type="ECO:0000313" key="1">
    <source>
        <dbReference type="EMBL" id="MEN0645574.1"/>
    </source>
</evidence>
<dbReference type="Proteomes" id="UP001418796">
    <property type="component" value="Unassembled WGS sequence"/>
</dbReference>
<name>A0ABU9VNV7_9BACI</name>
<proteinExistence type="predicted"/>
<keyword evidence="2" id="KW-1185">Reference proteome</keyword>
<reference evidence="1 2" key="1">
    <citation type="submission" date="2024-03" db="EMBL/GenBank/DDBJ databases">
        <title>Bacilli Hybrid Assemblies.</title>
        <authorList>
            <person name="Kovac J."/>
        </authorList>
    </citation>
    <scope>NUCLEOTIDE SEQUENCE [LARGE SCALE GENOMIC DNA]</scope>
    <source>
        <strain evidence="1 2">FSL R7-0666</strain>
    </source>
</reference>
<evidence type="ECO:0000313" key="2">
    <source>
        <dbReference type="Proteomes" id="UP001418796"/>
    </source>
</evidence>